<name>A0A170PP69_9ZZZZ</name>
<dbReference type="AlphaFoldDB" id="A0A170PP69"/>
<protein>
    <submittedName>
        <fullName evidence="1">Hypothetical cytosolic protein</fullName>
    </submittedName>
</protein>
<evidence type="ECO:0000313" key="1">
    <source>
        <dbReference type="EMBL" id="CUS45112.1"/>
    </source>
</evidence>
<organism evidence="1">
    <name type="scientific">hydrothermal vent metagenome</name>
    <dbReference type="NCBI Taxonomy" id="652676"/>
    <lineage>
        <taxon>unclassified sequences</taxon>
        <taxon>metagenomes</taxon>
        <taxon>ecological metagenomes</taxon>
    </lineage>
</organism>
<accession>A0A170PP69</accession>
<reference evidence="1" key="1">
    <citation type="submission" date="2015-10" db="EMBL/GenBank/DDBJ databases">
        <authorList>
            <person name="Gilbert D.G."/>
        </authorList>
    </citation>
    <scope>NUCLEOTIDE SEQUENCE</scope>
</reference>
<proteinExistence type="predicted"/>
<dbReference type="EMBL" id="CZQE01000210">
    <property type="protein sequence ID" value="CUS45112.1"/>
    <property type="molecule type" value="Genomic_DNA"/>
</dbReference>
<gene>
    <name evidence="1" type="ORF">MGWOODY_Smn212</name>
</gene>
<sequence>MNEAIGGAASFTTPARIRVVLFQGATTIVLLACALVTAAAHAQTSVIGRTWPIAEPDALEEIEGRTQKLPAFMASRFGPRASWSAMKAAPLAVAQANRVRSVVPFYTLDFDVKLPDGKLLYPKGFTFNPLTYVSLPQRLVVVRPEDLGWALRTATPSDWILLAAGPRGGSDPITLGQKVGRSLFILEQRVKDRLGLEVAPVIVSQIGQKLELTEVKLNRTGSAPR</sequence>